<accession>A0A7W8HJ85</accession>
<dbReference type="InterPro" id="IPR036291">
    <property type="entry name" value="NAD(P)-bd_dom_sf"/>
</dbReference>
<evidence type="ECO:0000313" key="4">
    <source>
        <dbReference type="EMBL" id="MBB5272175.1"/>
    </source>
</evidence>
<comment type="similarity">
    <text evidence="1 2">Belongs to the short-chain dehydrogenases/reductases (SDR) family.</text>
</comment>
<dbReference type="PRINTS" id="PR00080">
    <property type="entry name" value="SDRFAMILY"/>
</dbReference>
<dbReference type="PANTHER" id="PTHR42879">
    <property type="entry name" value="3-OXOACYL-(ACYL-CARRIER-PROTEIN) REDUCTASE"/>
    <property type="match status" value="1"/>
</dbReference>
<proteinExistence type="inferred from homology"/>
<dbReference type="Proteomes" id="UP000532440">
    <property type="component" value="Unassembled WGS sequence"/>
</dbReference>
<dbReference type="CDD" id="cd05233">
    <property type="entry name" value="SDR_c"/>
    <property type="match status" value="1"/>
</dbReference>
<dbReference type="SUPFAM" id="SSF51735">
    <property type="entry name" value="NAD(P)-binding Rossmann-fold domains"/>
    <property type="match status" value="1"/>
</dbReference>
<evidence type="ECO:0000259" key="3">
    <source>
        <dbReference type="SMART" id="SM00822"/>
    </source>
</evidence>
<protein>
    <submittedName>
        <fullName evidence="4">NAD(P)-dependent dehydrogenase (Short-subunit alcohol dehydrogenase family)</fullName>
    </submittedName>
</protein>
<dbReference type="Pfam" id="PF00106">
    <property type="entry name" value="adh_short"/>
    <property type="match status" value="1"/>
</dbReference>
<evidence type="ECO:0000313" key="5">
    <source>
        <dbReference type="Proteomes" id="UP000532440"/>
    </source>
</evidence>
<dbReference type="SMART" id="SM00822">
    <property type="entry name" value="PKS_KR"/>
    <property type="match status" value="1"/>
</dbReference>
<dbReference type="PRINTS" id="PR00081">
    <property type="entry name" value="GDHRDH"/>
</dbReference>
<evidence type="ECO:0000256" key="1">
    <source>
        <dbReference type="ARBA" id="ARBA00006484"/>
    </source>
</evidence>
<name>A0A7W8HJ85_9BURK</name>
<evidence type="ECO:0000256" key="2">
    <source>
        <dbReference type="RuleBase" id="RU000363"/>
    </source>
</evidence>
<dbReference type="InterPro" id="IPR050259">
    <property type="entry name" value="SDR"/>
</dbReference>
<dbReference type="FunFam" id="3.40.50.720:FF:000084">
    <property type="entry name" value="Short-chain dehydrogenase reductase"/>
    <property type="match status" value="1"/>
</dbReference>
<sequence length="273" mass="27979">MTKHRTGAGPATHAGRLQGSVALVTGASRGIGRAIAEAFAAEGAKLCLVATDAARLREVAQGLAGTPEPALCLQADVTDRSACFDVVAEAQAHFGHLDVLVNNAGVYLGKSFLEHSPEEFQRLLDVNLFGVIHLTQAALPGMLARGYGRVVNIASTAGRWGSRGQSGYNVSKHAVVGLTRCIALETASKGVTVNAICPGIVGTDMADSLKRGQAAVMGVDPDAALAATIAARVPIGRVLEPREIADLAVHLASRAAGGMTGQSILVDGGMLMV</sequence>
<dbReference type="AlphaFoldDB" id="A0A7W8HJ85"/>
<dbReference type="RefSeq" id="WP_183967332.1">
    <property type="nucleotide sequence ID" value="NZ_BAABEW010000002.1"/>
</dbReference>
<feature type="domain" description="Ketoreductase" evidence="3">
    <location>
        <begin position="20"/>
        <end position="199"/>
    </location>
</feature>
<dbReference type="InterPro" id="IPR020904">
    <property type="entry name" value="Sc_DH/Rdtase_CS"/>
</dbReference>
<dbReference type="PANTHER" id="PTHR42879:SF2">
    <property type="entry name" value="3-OXOACYL-[ACYL-CARRIER-PROTEIN] REDUCTASE FABG"/>
    <property type="match status" value="1"/>
</dbReference>
<comment type="caution">
    <text evidence="4">The sequence shown here is derived from an EMBL/GenBank/DDBJ whole genome shotgun (WGS) entry which is preliminary data.</text>
</comment>
<reference evidence="4 5" key="1">
    <citation type="submission" date="2020-08" db="EMBL/GenBank/DDBJ databases">
        <title>Genomic Encyclopedia of Type Strains, Phase IV (KMG-IV): sequencing the most valuable type-strain genomes for metagenomic binning, comparative biology and taxonomic classification.</title>
        <authorList>
            <person name="Goeker M."/>
        </authorList>
    </citation>
    <scope>NUCLEOTIDE SEQUENCE [LARGE SCALE GENOMIC DNA]</scope>
    <source>
        <strain evidence="4 5">DSM 29781</strain>
    </source>
</reference>
<dbReference type="InterPro" id="IPR002347">
    <property type="entry name" value="SDR_fam"/>
</dbReference>
<dbReference type="EMBL" id="JACHGB010000004">
    <property type="protein sequence ID" value="MBB5272175.1"/>
    <property type="molecule type" value="Genomic_DNA"/>
</dbReference>
<keyword evidence="5" id="KW-1185">Reference proteome</keyword>
<dbReference type="Gene3D" id="3.40.50.720">
    <property type="entry name" value="NAD(P)-binding Rossmann-like Domain"/>
    <property type="match status" value="1"/>
</dbReference>
<dbReference type="GO" id="GO:0032787">
    <property type="term" value="P:monocarboxylic acid metabolic process"/>
    <property type="evidence" value="ECO:0007669"/>
    <property type="project" value="UniProtKB-ARBA"/>
</dbReference>
<gene>
    <name evidence="4" type="ORF">HNQ70_002189</name>
</gene>
<organism evidence="4 5">
    <name type="scientific">Quisquiliibacterium transsilvanicum</name>
    <dbReference type="NCBI Taxonomy" id="1549638"/>
    <lineage>
        <taxon>Bacteria</taxon>
        <taxon>Pseudomonadati</taxon>
        <taxon>Pseudomonadota</taxon>
        <taxon>Betaproteobacteria</taxon>
        <taxon>Burkholderiales</taxon>
        <taxon>Burkholderiaceae</taxon>
        <taxon>Quisquiliibacterium</taxon>
    </lineage>
</organism>
<dbReference type="InterPro" id="IPR057326">
    <property type="entry name" value="KR_dom"/>
</dbReference>
<dbReference type="NCBIfam" id="NF005559">
    <property type="entry name" value="PRK07231.1"/>
    <property type="match status" value="1"/>
</dbReference>
<dbReference type="PROSITE" id="PS00061">
    <property type="entry name" value="ADH_SHORT"/>
    <property type="match status" value="1"/>
</dbReference>